<proteinExistence type="predicted"/>
<accession>A0A662DAF8</accession>
<dbReference type="Proteomes" id="UP000267654">
    <property type="component" value="Unassembled WGS sequence"/>
</dbReference>
<evidence type="ECO:0000313" key="2">
    <source>
        <dbReference type="Proteomes" id="UP000267654"/>
    </source>
</evidence>
<protein>
    <submittedName>
        <fullName evidence="1">Uncharacterized protein</fullName>
    </submittedName>
</protein>
<sequence length="72" mass="7981">MRSMFEVLRSTSLLDEIDETDRTYGLPGYPTEDGLAKLLGSPLASLQLGLRFLAVLYFGEGQAHLLAKKRLP</sequence>
<dbReference type="EMBL" id="QMQB01000258">
    <property type="protein sequence ID" value="RLE11303.1"/>
    <property type="molecule type" value="Genomic_DNA"/>
</dbReference>
<organism evidence="1 2">
    <name type="scientific">Aerophobetes bacterium</name>
    <dbReference type="NCBI Taxonomy" id="2030807"/>
    <lineage>
        <taxon>Bacteria</taxon>
        <taxon>Candidatus Aerophobota</taxon>
    </lineage>
</organism>
<gene>
    <name evidence="1" type="ORF">DRI96_06435</name>
</gene>
<name>A0A662DAF8_UNCAE</name>
<evidence type="ECO:0000313" key="1">
    <source>
        <dbReference type="EMBL" id="RLE11303.1"/>
    </source>
</evidence>
<comment type="caution">
    <text evidence="1">The sequence shown here is derived from an EMBL/GenBank/DDBJ whole genome shotgun (WGS) entry which is preliminary data.</text>
</comment>
<reference evidence="1 2" key="1">
    <citation type="submission" date="2018-06" db="EMBL/GenBank/DDBJ databases">
        <title>Extensive metabolic versatility and redundancy in microbially diverse, dynamic hydrothermal sediments.</title>
        <authorList>
            <person name="Dombrowski N."/>
            <person name="Teske A."/>
            <person name="Baker B.J."/>
        </authorList>
    </citation>
    <scope>NUCLEOTIDE SEQUENCE [LARGE SCALE GENOMIC DNA]</scope>
    <source>
        <strain evidence="1">B19_G9</strain>
    </source>
</reference>
<dbReference type="AlphaFoldDB" id="A0A662DAF8"/>